<protein>
    <submittedName>
        <fullName evidence="2">Uncharacterized protein</fullName>
    </submittedName>
</protein>
<keyword evidence="3" id="KW-1185">Reference proteome</keyword>
<dbReference type="EMBL" id="CM035438">
    <property type="protein sequence ID" value="KAH7286016.1"/>
    <property type="molecule type" value="Genomic_DNA"/>
</dbReference>
<keyword evidence="1" id="KW-0472">Membrane</keyword>
<evidence type="ECO:0000313" key="3">
    <source>
        <dbReference type="Proteomes" id="UP000825935"/>
    </source>
</evidence>
<proteinExistence type="predicted"/>
<evidence type="ECO:0000313" key="2">
    <source>
        <dbReference type="EMBL" id="KAH7286016.1"/>
    </source>
</evidence>
<feature type="transmembrane region" description="Helical" evidence="1">
    <location>
        <begin position="76"/>
        <end position="99"/>
    </location>
</feature>
<evidence type="ECO:0000256" key="1">
    <source>
        <dbReference type="SAM" id="Phobius"/>
    </source>
</evidence>
<name>A0A8T2QQ96_CERRI</name>
<reference evidence="2" key="1">
    <citation type="submission" date="2021-08" db="EMBL/GenBank/DDBJ databases">
        <title>WGS assembly of Ceratopteris richardii.</title>
        <authorList>
            <person name="Marchant D.B."/>
            <person name="Chen G."/>
            <person name="Jenkins J."/>
            <person name="Shu S."/>
            <person name="Leebens-Mack J."/>
            <person name="Grimwood J."/>
            <person name="Schmutz J."/>
            <person name="Soltis P."/>
            <person name="Soltis D."/>
            <person name="Chen Z.-H."/>
        </authorList>
    </citation>
    <scope>NUCLEOTIDE SEQUENCE</scope>
    <source>
        <strain evidence="2">Whitten #5841</strain>
        <tissue evidence="2">Leaf</tissue>
    </source>
</reference>
<keyword evidence="1" id="KW-1133">Transmembrane helix</keyword>
<gene>
    <name evidence="2" type="ORF">KP509_33G055500</name>
</gene>
<organism evidence="2 3">
    <name type="scientific">Ceratopteris richardii</name>
    <name type="common">Triangle waterfern</name>
    <dbReference type="NCBI Taxonomy" id="49495"/>
    <lineage>
        <taxon>Eukaryota</taxon>
        <taxon>Viridiplantae</taxon>
        <taxon>Streptophyta</taxon>
        <taxon>Embryophyta</taxon>
        <taxon>Tracheophyta</taxon>
        <taxon>Polypodiopsida</taxon>
        <taxon>Polypodiidae</taxon>
        <taxon>Polypodiales</taxon>
        <taxon>Pteridineae</taxon>
        <taxon>Pteridaceae</taxon>
        <taxon>Parkerioideae</taxon>
        <taxon>Ceratopteris</taxon>
    </lineage>
</organism>
<dbReference type="AlphaFoldDB" id="A0A8T2QQ96"/>
<comment type="caution">
    <text evidence="2">The sequence shown here is derived from an EMBL/GenBank/DDBJ whole genome shotgun (WGS) entry which is preliminary data.</text>
</comment>
<accession>A0A8T2QQ96</accession>
<dbReference type="Proteomes" id="UP000825935">
    <property type="component" value="Chromosome 33"/>
</dbReference>
<sequence length="106" mass="12619">MLEETQPKPMQLDKFKARRFTSKERKHKKNGLCFYCGDHDHMVFKFPKKKNQFVFNTSTITITHQKDHHQSRKGNTVVISIMPLILYLEILHILSSFIMDIHHHCV</sequence>
<keyword evidence="1" id="KW-0812">Transmembrane</keyword>